<keyword evidence="3" id="KW-1185">Reference proteome</keyword>
<reference evidence="2" key="1">
    <citation type="submission" date="2023-03" db="EMBL/GenBank/DDBJ databases">
        <title>Massive genome expansion in bonnet fungi (Mycena s.s.) driven by repeated elements and novel gene families across ecological guilds.</title>
        <authorList>
            <consortium name="Lawrence Berkeley National Laboratory"/>
            <person name="Harder C.B."/>
            <person name="Miyauchi S."/>
            <person name="Viragh M."/>
            <person name="Kuo A."/>
            <person name="Thoen E."/>
            <person name="Andreopoulos B."/>
            <person name="Lu D."/>
            <person name="Skrede I."/>
            <person name="Drula E."/>
            <person name="Henrissat B."/>
            <person name="Morin E."/>
            <person name="Kohler A."/>
            <person name="Barry K."/>
            <person name="LaButti K."/>
            <person name="Morin E."/>
            <person name="Salamov A."/>
            <person name="Lipzen A."/>
            <person name="Mereny Z."/>
            <person name="Hegedus B."/>
            <person name="Baldrian P."/>
            <person name="Stursova M."/>
            <person name="Weitz H."/>
            <person name="Taylor A."/>
            <person name="Grigoriev I.V."/>
            <person name="Nagy L.G."/>
            <person name="Martin F."/>
            <person name="Kauserud H."/>
        </authorList>
    </citation>
    <scope>NUCLEOTIDE SEQUENCE</scope>
    <source>
        <strain evidence="2">CBHHK182m</strain>
    </source>
</reference>
<dbReference type="AlphaFoldDB" id="A0AAD7I662"/>
<sequence>MWFPINFCCITSFLACRAPTQRCRQGVHYNASQAWKACRYISTCICGDPRVRFNTPACTVVGKGWWDWWHAINPEWRRVSDGGLTRDGDGSWDELRCPGQNGFLNVVVCLKWWRLAAGTESGDWVRGVDDVRWVMQQMVG</sequence>
<evidence type="ECO:0000313" key="3">
    <source>
        <dbReference type="Proteomes" id="UP001215598"/>
    </source>
</evidence>
<accession>A0AAD7I662</accession>
<feature type="chain" id="PRO_5042096114" evidence="1">
    <location>
        <begin position="16"/>
        <end position="140"/>
    </location>
</feature>
<organism evidence="2 3">
    <name type="scientific">Mycena metata</name>
    <dbReference type="NCBI Taxonomy" id="1033252"/>
    <lineage>
        <taxon>Eukaryota</taxon>
        <taxon>Fungi</taxon>
        <taxon>Dikarya</taxon>
        <taxon>Basidiomycota</taxon>
        <taxon>Agaricomycotina</taxon>
        <taxon>Agaricomycetes</taxon>
        <taxon>Agaricomycetidae</taxon>
        <taxon>Agaricales</taxon>
        <taxon>Marasmiineae</taxon>
        <taxon>Mycenaceae</taxon>
        <taxon>Mycena</taxon>
    </lineage>
</organism>
<protein>
    <submittedName>
        <fullName evidence="2">Uncharacterized protein</fullName>
    </submittedName>
</protein>
<comment type="caution">
    <text evidence="2">The sequence shown here is derived from an EMBL/GenBank/DDBJ whole genome shotgun (WGS) entry which is preliminary data.</text>
</comment>
<feature type="signal peptide" evidence="1">
    <location>
        <begin position="1"/>
        <end position="15"/>
    </location>
</feature>
<keyword evidence="1" id="KW-0732">Signal</keyword>
<dbReference type="Proteomes" id="UP001215598">
    <property type="component" value="Unassembled WGS sequence"/>
</dbReference>
<dbReference type="EMBL" id="JARKIB010000130">
    <property type="protein sequence ID" value="KAJ7734865.1"/>
    <property type="molecule type" value="Genomic_DNA"/>
</dbReference>
<name>A0AAD7I662_9AGAR</name>
<gene>
    <name evidence="2" type="ORF">B0H16DRAFT_1327340</name>
</gene>
<proteinExistence type="predicted"/>
<evidence type="ECO:0000313" key="2">
    <source>
        <dbReference type="EMBL" id="KAJ7734865.1"/>
    </source>
</evidence>
<evidence type="ECO:0000256" key="1">
    <source>
        <dbReference type="SAM" id="SignalP"/>
    </source>
</evidence>